<dbReference type="FunFam" id="3.40.50.300:FF:000382">
    <property type="entry name" value="Lon protease homolog 2, peroxisomal"/>
    <property type="match status" value="1"/>
</dbReference>
<dbReference type="NCBIfam" id="TIGR00763">
    <property type="entry name" value="lon"/>
    <property type="match status" value="1"/>
</dbReference>
<feature type="binding site" evidence="8">
    <location>
        <begin position="370"/>
        <end position="377"/>
    </location>
    <ligand>
        <name>ATP</name>
        <dbReference type="ChEBI" id="CHEBI:30616"/>
    </ligand>
</feature>
<dbReference type="InterPro" id="IPR004815">
    <property type="entry name" value="Lon_bac/euk-typ"/>
</dbReference>
<dbReference type="PIRSF" id="PIRSF001174">
    <property type="entry name" value="Lon_proteas"/>
    <property type="match status" value="1"/>
</dbReference>
<dbReference type="GO" id="GO:0006508">
    <property type="term" value="P:proteolysis"/>
    <property type="evidence" value="ECO:0007669"/>
    <property type="project" value="UniProtKB-KW"/>
</dbReference>
<dbReference type="SMART" id="SM00382">
    <property type="entry name" value="AAA"/>
    <property type="match status" value="1"/>
</dbReference>
<dbReference type="GO" id="GO:0005524">
    <property type="term" value="F:ATP binding"/>
    <property type="evidence" value="ECO:0007669"/>
    <property type="project" value="UniProtKB-KW"/>
</dbReference>
<evidence type="ECO:0000256" key="6">
    <source>
        <dbReference type="PIRNR" id="PIRNR001174"/>
    </source>
</evidence>
<keyword evidence="2 6" id="KW-0547">Nucleotide-binding</keyword>
<evidence type="ECO:0000256" key="3">
    <source>
        <dbReference type="ARBA" id="ARBA00022801"/>
    </source>
</evidence>
<feature type="active site" evidence="7 9">
    <location>
        <position position="748"/>
    </location>
</feature>
<dbReference type="Pfam" id="PF02190">
    <property type="entry name" value="LON_substr_bdg"/>
    <property type="match status" value="1"/>
</dbReference>
<dbReference type="PRINTS" id="PR00830">
    <property type="entry name" value="ENDOLAPTASE"/>
</dbReference>
<feature type="active site" evidence="7 9">
    <location>
        <position position="705"/>
    </location>
</feature>
<dbReference type="SUPFAM" id="SSF54211">
    <property type="entry name" value="Ribosomal protein S5 domain 2-like"/>
    <property type="match status" value="1"/>
</dbReference>
<reference evidence="12" key="1">
    <citation type="submission" date="2015-11" db="EMBL/GenBank/DDBJ databases">
        <title>De novo transcriptome assembly of four potential Pierce s Disease insect vectors from Arizona vineyards.</title>
        <authorList>
            <person name="Tassone E.E."/>
        </authorList>
    </citation>
    <scope>NUCLEOTIDE SEQUENCE</scope>
</reference>
<keyword evidence="3 6" id="KW-0378">Hydrolase</keyword>
<dbReference type="Gene3D" id="1.20.5.5270">
    <property type="match status" value="1"/>
</dbReference>
<evidence type="ECO:0000256" key="2">
    <source>
        <dbReference type="ARBA" id="ARBA00022741"/>
    </source>
</evidence>
<dbReference type="Gene3D" id="1.10.8.60">
    <property type="match status" value="1"/>
</dbReference>
<dbReference type="GO" id="GO:0016887">
    <property type="term" value="F:ATP hydrolysis activity"/>
    <property type="evidence" value="ECO:0007669"/>
    <property type="project" value="InterPro"/>
</dbReference>
<accession>A0A1B6FT13</accession>
<dbReference type="PROSITE" id="PS51787">
    <property type="entry name" value="LON_N"/>
    <property type="match status" value="1"/>
</dbReference>
<evidence type="ECO:0000313" key="12">
    <source>
        <dbReference type="EMBL" id="JAS53328.1"/>
    </source>
</evidence>
<evidence type="ECO:0000259" key="11">
    <source>
        <dbReference type="PROSITE" id="PS51787"/>
    </source>
</evidence>
<dbReference type="SUPFAM" id="SSF52540">
    <property type="entry name" value="P-loop containing nucleoside triphosphate hydrolases"/>
    <property type="match status" value="1"/>
</dbReference>
<feature type="domain" description="Lon N-terminal" evidence="11">
    <location>
        <begin position="10"/>
        <end position="218"/>
    </location>
</feature>
<dbReference type="InterPro" id="IPR008269">
    <property type="entry name" value="Lon_proteolytic"/>
</dbReference>
<dbReference type="GO" id="GO:0004252">
    <property type="term" value="F:serine-type endopeptidase activity"/>
    <property type="evidence" value="ECO:0007669"/>
    <property type="project" value="UniProtKB-UniRule"/>
</dbReference>
<feature type="domain" description="Lon proteolytic" evidence="10">
    <location>
        <begin position="614"/>
        <end position="799"/>
    </location>
</feature>
<dbReference type="GO" id="GO:0004176">
    <property type="term" value="F:ATP-dependent peptidase activity"/>
    <property type="evidence" value="ECO:0007669"/>
    <property type="project" value="UniProtKB-UniRule"/>
</dbReference>
<gene>
    <name evidence="12" type="ORF">g.20957</name>
</gene>
<dbReference type="Pfam" id="PF05362">
    <property type="entry name" value="Lon_C"/>
    <property type="match status" value="1"/>
</dbReference>
<dbReference type="InterPro" id="IPR003959">
    <property type="entry name" value="ATPase_AAA_core"/>
</dbReference>
<dbReference type="EMBL" id="GECZ01016441">
    <property type="protein sequence ID" value="JAS53328.1"/>
    <property type="molecule type" value="Transcribed_RNA"/>
</dbReference>
<dbReference type="Gene3D" id="3.40.50.300">
    <property type="entry name" value="P-loop containing nucleotide triphosphate hydrolases"/>
    <property type="match status" value="1"/>
</dbReference>
<dbReference type="GO" id="GO:0030163">
    <property type="term" value="P:protein catabolic process"/>
    <property type="evidence" value="ECO:0007669"/>
    <property type="project" value="InterPro"/>
</dbReference>
<organism evidence="12">
    <name type="scientific">Cuerna arida</name>
    <dbReference type="NCBI Taxonomy" id="1464854"/>
    <lineage>
        <taxon>Eukaryota</taxon>
        <taxon>Metazoa</taxon>
        <taxon>Ecdysozoa</taxon>
        <taxon>Arthropoda</taxon>
        <taxon>Hexapoda</taxon>
        <taxon>Insecta</taxon>
        <taxon>Pterygota</taxon>
        <taxon>Neoptera</taxon>
        <taxon>Paraneoptera</taxon>
        <taxon>Hemiptera</taxon>
        <taxon>Auchenorrhyncha</taxon>
        <taxon>Membracoidea</taxon>
        <taxon>Cicadellidae</taxon>
        <taxon>Cicadellinae</taxon>
        <taxon>Proconiini</taxon>
        <taxon>Cuerna</taxon>
    </lineage>
</organism>
<evidence type="ECO:0000259" key="10">
    <source>
        <dbReference type="PROSITE" id="PS51786"/>
    </source>
</evidence>
<dbReference type="PANTHER" id="PTHR10046">
    <property type="entry name" value="ATP DEPENDENT LON PROTEASE FAMILY MEMBER"/>
    <property type="match status" value="1"/>
</dbReference>
<dbReference type="Pfam" id="PF22667">
    <property type="entry name" value="Lon_lid"/>
    <property type="match status" value="1"/>
</dbReference>
<dbReference type="Pfam" id="PF00004">
    <property type="entry name" value="AAA"/>
    <property type="match status" value="1"/>
</dbReference>
<dbReference type="InterPro" id="IPR027065">
    <property type="entry name" value="Lon_Prtase"/>
</dbReference>
<dbReference type="Gene3D" id="2.30.130.40">
    <property type="entry name" value="LON domain-like"/>
    <property type="match status" value="1"/>
</dbReference>
<sequence>MAQIEIPKKLPLLLIQNDILLPGTSLRLPLSGPSSMNMVKSRLLSRNTLANSIVGIVTVEDINDFEKTIIDSKCKVIGTAAFVLQVGCSNWPKSNGYVLSAVGVCRFSLDKLVMEEPYPMGVVTQLDYVYPNKDTALSAECTKMAQKIQKLAMTLLERLSFPAAREMQKTVQNASYSSLPDIVVPLLLPSYEEKREILYALDIEDRLKKAMVIIQKYMSDIKHMKKGDVPKTELFVISPKDQKLLQVRSKTGDNLFDVSDSVNEIDELQNKIVKANLPVEVNKVVMRDLHRLKKMGPFSPEHSIIRNYIEFVVELPWSTSSSEIIDIHKARKDLDCEHYGMDKVKQRVLEYLAVRQLKSSARGPILCFVGPPGVGKTSIGRSIAHTLGRQFQRISLGGVSNQSDIRGHRRTYIGAMPGRIIQALKNAGVNNPVILLDEIDKMTSGVHGDPAAALLEVLDPLQNNHFIDHYLNVPFDLSQVTFIATANQVKTIPAPLLDRMETITVCGYTLEEKIYIAQKHLLPKQLTENGLDSSIMTISANSLKQLIGSYTSEAGVRNLERKLGALCRAVAVRVAEKDTEPASILSLPVDITPDTLETILGPSLYQEMELWGRVGTPGVAVGLAWTVQGGCITLVEATKLAGGEGKLILTGHLGKVMKESAQLALNWVRGIAQQYGLVQQGEDLMNDIDVHIHFPEGAVSKEGPSAGITIATALVSLFADVPLVPGLAISGELTLRGVVLPVGGIREKLLAAHNTGLKKVILPKRCIKDLFYVPQSIKDEMSFLFVDHMEEVIDAAFDGLVAPVSQSSFQSKL</sequence>
<dbReference type="InterPro" id="IPR003111">
    <property type="entry name" value="Lon_prtase_N"/>
</dbReference>
<evidence type="ECO:0000256" key="7">
    <source>
        <dbReference type="PIRSR" id="PIRSR001174-1"/>
    </source>
</evidence>
<dbReference type="InterPro" id="IPR046336">
    <property type="entry name" value="Lon_prtase_N_sf"/>
</dbReference>
<dbReference type="InterPro" id="IPR020568">
    <property type="entry name" value="Ribosomal_Su5_D2-typ_SF"/>
</dbReference>
<dbReference type="AlphaFoldDB" id="A0A1B6FT13"/>
<comment type="similarity">
    <text evidence="6 9">Belongs to the peptidase S16 family.</text>
</comment>
<keyword evidence="1 6" id="KW-0645">Protease</keyword>
<keyword evidence="5 6" id="KW-0067">ATP-binding</keyword>
<protein>
    <recommendedName>
        <fullName evidence="6">Lon protease homolog</fullName>
        <ecNumber evidence="6">3.4.21.-</ecNumber>
    </recommendedName>
</protein>
<dbReference type="EC" id="3.4.21.-" evidence="6"/>
<evidence type="ECO:0000256" key="1">
    <source>
        <dbReference type="ARBA" id="ARBA00022670"/>
    </source>
</evidence>
<dbReference type="InterPro" id="IPR015947">
    <property type="entry name" value="PUA-like_sf"/>
</dbReference>
<dbReference type="CDD" id="cd19500">
    <property type="entry name" value="RecA-like_Lon"/>
    <property type="match status" value="1"/>
</dbReference>
<evidence type="ECO:0000256" key="8">
    <source>
        <dbReference type="PIRSR" id="PIRSR001174-2"/>
    </source>
</evidence>
<dbReference type="InterPro" id="IPR003593">
    <property type="entry name" value="AAA+_ATPase"/>
</dbReference>
<keyword evidence="4 6" id="KW-0720">Serine protease</keyword>
<dbReference type="SUPFAM" id="SSF88697">
    <property type="entry name" value="PUA domain-like"/>
    <property type="match status" value="1"/>
</dbReference>
<dbReference type="InterPro" id="IPR054594">
    <property type="entry name" value="Lon_lid"/>
</dbReference>
<evidence type="ECO:0000256" key="5">
    <source>
        <dbReference type="ARBA" id="ARBA00022840"/>
    </source>
</evidence>
<name>A0A1B6FT13_9HEMI</name>
<proteinExistence type="inferred from homology"/>
<dbReference type="Gene3D" id="3.30.230.10">
    <property type="match status" value="1"/>
</dbReference>
<dbReference type="InterPro" id="IPR027417">
    <property type="entry name" value="P-loop_NTPase"/>
</dbReference>
<dbReference type="PROSITE" id="PS51786">
    <property type="entry name" value="LON_PROTEOLYTIC"/>
    <property type="match status" value="1"/>
</dbReference>
<evidence type="ECO:0000256" key="4">
    <source>
        <dbReference type="ARBA" id="ARBA00022825"/>
    </source>
</evidence>
<dbReference type="InterPro" id="IPR014721">
    <property type="entry name" value="Ribsml_uS5_D2-typ_fold_subgr"/>
</dbReference>
<dbReference type="SMART" id="SM00464">
    <property type="entry name" value="LON"/>
    <property type="match status" value="1"/>
</dbReference>
<evidence type="ECO:0000256" key="9">
    <source>
        <dbReference type="PROSITE-ProRule" id="PRU01122"/>
    </source>
</evidence>